<evidence type="ECO:0000313" key="4">
    <source>
        <dbReference type="Proteomes" id="UP000826656"/>
    </source>
</evidence>
<evidence type="ECO:0000256" key="2">
    <source>
        <dbReference type="ARBA" id="ARBA00022676"/>
    </source>
</evidence>
<dbReference type="SUPFAM" id="SSF53756">
    <property type="entry name" value="UDP-Glycosyltransferase/glycogen phosphorylase"/>
    <property type="match status" value="1"/>
</dbReference>
<dbReference type="PANTHER" id="PTHR11926">
    <property type="entry name" value="GLUCOSYL/GLUCURONOSYL TRANSFERASES"/>
    <property type="match status" value="1"/>
</dbReference>
<name>A0ABQ7WH83_SOLTU</name>
<dbReference type="PANTHER" id="PTHR11926:SF1494">
    <property type="entry name" value="FLAVONOL 3-O-GLUCOSYLTRANSFERASE UGT76E12-RELATED"/>
    <property type="match status" value="1"/>
</dbReference>
<protein>
    <submittedName>
        <fullName evidence="3">Uncharacterized protein</fullName>
    </submittedName>
</protein>
<gene>
    <name evidence="3" type="ORF">KY290_005664</name>
</gene>
<comment type="caution">
    <text evidence="3">The sequence shown here is derived from an EMBL/GenBank/DDBJ whole genome shotgun (WGS) entry which is preliminary data.</text>
</comment>
<organism evidence="3 4">
    <name type="scientific">Solanum tuberosum</name>
    <name type="common">Potato</name>
    <dbReference type="NCBI Taxonomy" id="4113"/>
    <lineage>
        <taxon>Eukaryota</taxon>
        <taxon>Viridiplantae</taxon>
        <taxon>Streptophyta</taxon>
        <taxon>Embryophyta</taxon>
        <taxon>Tracheophyta</taxon>
        <taxon>Spermatophyta</taxon>
        <taxon>Magnoliopsida</taxon>
        <taxon>eudicotyledons</taxon>
        <taxon>Gunneridae</taxon>
        <taxon>Pentapetalae</taxon>
        <taxon>asterids</taxon>
        <taxon>lamiids</taxon>
        <taxon>Solanales</taxon>
        <taxon>Solanaceae</taxon>
        <taxon>Solanoideae</taxon>
        <taxon>Solaneae</taxon>
        <taxon>Solanum</taxon>
    </lineage>
</organism>
<accession>A0ABQ7WH83</accession>
<evidence type="ECO:0000256" key="1">
    <source>
        <dbReference type="ARBA" id="ARBA00009995"/>
    </source>
</evidence>
<dbReference type="Gene3D" id="3.40.50.2000">
    <property type="entry name" value="Glycogen Phosphorylase B"/>
    <property type="match status" value="1"/>
</dbReference>
<reference evidence="3 4" key="1">
    <citation type="journal article" date="2021" name="bioRxiv">
        <title>Chromosome-scale and haplotype-resolved genome assembly of a tetraploid potato cultivar.</title>
        <authorList>
            <person name="Sun H."/>
            <person name="Jiao W.-B."/>
            <person name="Krause K."/>
            <person name="Campoy J.A."/>
            <person name="Goel M."/>
            <person name="Folz-Donahue K."/>
            <person name="Kukat C."/>
            <person name="Huettel B."/>
            <person name="Schneeberger K."/>
        </authorList>
    </citation>
    <scope>NUCLEOTIDE SEQUENCE [LARGE SCALE GENOMIC DNA]</scope>
    <source>
        <strain evidence="3">SolTubOtavaFocal</strain>
        <tissue evidence="3">Leaves</tissue>
    </source>
</reference>
<dbReference type="EMBL" id="JAIVGD010000002">
    <property type="protein sequence ID" value="KAH0779237.1"/>
    <property type="molecule type" value="Genomic_DNA"/>
</dbReference>
<evidence type="ECO:0000313" key="3">
    <source>
        <dbReference type="EMBL" id="KAH0779237.1"/>
    </source>
</evidence>
<dbReference type="Proteomes" id="UP000826656">
    <property type="component" value="Unassembled WGS sequence"/>
</dbReference>
<sequence length="222" mass="25867">MMRKHKLEQDDLKLHLYLPLMVRAIKLASNGFTITFINTQSIHQQISKAGRSNNNDNEGNDLFSGARKSGLDIRDVSIYDGFSVDFDRSLNHDEFFEAILNDFVFHVDEVVGTLMLSNPSPNILIADTFYVWSSTIAKKYNLVNVSYWTEPALVFSVYYHMDLLKQNGHYDCIGSRIHQKICRYIVHGLRMIHYLMREMYPKGEECIREGIEMYPRGERCIR</sequence>
<comment type="similarity">
    <text evidence="1">Belongs to the UDP-glycosyltransferase family.</text>
</comment>
<keyword evidence="2" id="KW-0328">Glycosyltransferase</keyword>
<proteinExistence type="inferred from homology"/>
<keyword evidence="2" id="KW-0808">Transferase</keyword>
<keyword evidence="4" id="KW-1185">Reference proteome</keyword>